<keyword evidence="2" id="KW-1185">Reference proteome</keyword>
<evidence type="ECO:0000313" key="1">
    <source>
        <dbReference type="EMBL" id="SOX56291.1"/>
    </source>
</evidence>
<proteinExistence type="predicted"/>
<dbReference type="AlphaFoldDB" id="A0A2K4YHM5"/>
<reference evidence="1" key="1">
    <citation type="submission" date="2018-01" db="EMBL/GenBank/DDBJ databases">
        <authorList>
            <consortium name="Urmite Genomes"/>
        </authorList>
    </citation>
    <scope>NUCLEOTIDE SEQUENCE [LARGE SCALE GENOMIC DNA]</scope>
    <source>
        <strain evidence="1">AFP003</strain>
    </source>
</reference>
<gene>
    <name evidence="1" type="ORF">MAAFP003_4992</name>
</gene>
<dbReference type="Proteomes" id="UP000236318">
    <property type="component" value="Unassembled WGS sequence"/>
</dbReference>
<dbReference type="EMBL" id="FXEG02000005">
    <property type="protein sequence ID" value="SOX56291.1"/>
    <property type="molecule type" value="Genomic_DNA"/>
</dbReference>
<evidence type="ECO:0000313" key="2">
    <source>
        <dbReference type="Proteomes" id="UP000236318"/>
    </source>
</evidence>
<comment type="caution">
    <text evidence="1">The sequence shown here is derived from an EMBL/GenBank/DDBJ whole genome shotgun (WGS) entry which is preliminary data.</text>
</comment>
<name>A0A2K4YHM5_9MYCO</name>
<organism evidence="1 2">
    <name type="scientific">Mycobacterium ahvazicum</name>
    <dbReference type="NCBI Taxonomy" id="1964395"/>
    <lineage>
        <taxon>Bacteria</taxon>
        <taxon>Bacillati</taxon>
        <taxon>Actinomycetota</taxon>
        <taxon>Actinomycetes</taxon>
        <taxon>Mycobacteriales</taxon>
        <taxon>Mycobacteriaceae</taxon>
        <taxon>Mycobacterium</taxon>
        <taxon>Mycobacterium simiae complex</taxon>
    </lineage>
</organism>
<sequence length="210" mass="23166">MVVRRRGQAYDVVLVEQLDIRDGAQARADVILEERPGGEVGGERGGAAAAHHQVPAHVVVQLRQIPAVDVMRAVDDQLVEDSGEEVLENLCTAGQQAVQVLALRHTPAGYADVGQRVALHHRHHVIELTERPSGQQTGHARSQYHRVHTDLRHSPPPVLSVYLTKAMLLTADRGRQRSRLRDCYVAATHRLIETSAKPPIRCSRTVIVAE</sequence>
<accession>A0A2K4YHM5</accession>
<protein>
    <submittedName>
        <fullName evidence="1">Uncharacterized protein</fullName>
    </submittedName>
</protein>